<proteinExistence type="predicted"/>
<dbReference type="SUPFAM" id="SSF103247">
    <property type="entry name" value="TT1751-like"/>
    <property type="match status" value="1"/>
</dbReference>
<evidence type="ECO:0000313" key="1">
    <source>
        <dbReference type="EMBL" id="RWA07907.1"/>
    </source>
</evidence>
<evidence type="ECO:0008006" key="3">
    <source>
        <dbReference type="Google" id="ProtNLM"/>
    </source>
</evidence>
<comment type="caution">
    <text evidence="1">The sequence shown here is derived from an EMBL/GenBank/DDBJ whole genome shotgun (WGS) entry which is preliminary data.</text>
</comment>
<dbReference type="AlphaFoldDB" id="A0A439D0U5"/>
<gene>
    <name evidence="1" type="ORF">EKO27_g7191</name>
</gene>
<evidence type="ECO:0000313" key="2">
    <source>
        <dbReference type="Proteomes" id="UP000286045"/>
    </source>
</evidence>
<dbReference type="EMBL" id="RYZI01000229">
    <property type="protein sequence ID" value="RWA07907.1"/>
    <property type="molecule type" value="Genomic_DNA"/>
</dbReference>
<keyword evidence="2" id="KW-1185">Reference proteome</keyword>
<organism evidence="1 2">
    <name type="scientific">Xylaria grammica</name>
    <dbReference type="NCBI Taxonomy" id="363999"/>
    <lineage>
        <taxon>Eukaryota</taxon>
        <taxon>Fungi</taxon>
        <taxon>Dikarya</taxon>
        <taxon>Ascomycota</taxon>
        <taxon>Pezizomycotina</taxon>
        <taxon>Sordariomycetes</taxon>
        <taxon>Xylariomycetidae</taxon>
        <taxon>Xylariales</taxon>
        <taxon>Xylariaceae</taxon>
        <taxon>Xylaria</taxon>
    </lineage>
</organism>
<protein>
    <recommendedName>
        <fullName evidence="3">DUF302 domain-containing protein</fullName>
    </recommendedName>
</protein>
<dbReference type="InterPro" id="IPR035923">
    <property type="entry name" value="TT1751-like_sf"/>
</dbReference>
<dbReference type="Proteomes" id="UP000286045">
    <property type="component" value="Unassembled WGS sequence"/>
</dbReference>
<name>A0A439D0U5_9PEZI</name>
<dbReference type="Gene3D" id="3.30.310.70">
    <property type="entry name" value="TT1751-like domain"/>
    <property type="match status" value="1"/>
</dbReference>
<reference evidence="1 2" key="1">
    <citation type="submission" date="2018-12" db="EMBL/GenBank/DDBJ databases">
        <title>Draft genome sequence of Xylaria grammica IHI A82.</title>
        <authorList>
            <person name="Buettner E."/>
            <person name="Kellner H."/>
        </authorList>
    </citation>
    <scope>NUCLEOTIDE SEQUENCE [LARGE SCALE GENOMIC DNA]</scope>
    <source>
        <strain evidence="1 2">IHI A82</strain>
    </source>
</reference>
<accession>A0A439D0U5</accession>
<sequence>MGNRASKSSIHPITISSKYSFSETQKALEAAIPPLDLTFQTYIAEGDYAGARAALEALPPLNNFILPPRNFTGLLLTIGEGGQAIQYEIGNPLTAATMIKYNLDIALHTPRRVLLRVDGDNVEFKVNALAPLVAKYGIPEVNAVATKLDAELTSTLRRVAGHDAPQ</sequence>